<protein>
    <submittedName>
        <fullName evidence="1">Uncharacterized protein</fullName>
    </submittedName>
</protein>
<comment type="caution">
    <text evidence="1">The sequence shown here is derived from an EMBL/GenBank/DDBJ whole genome shotgun (WGS) entry which is preliminary data.</text>
</comment>
<gene>
    <name evidence="1" type="ORF">S12H4_04017</name>
</gene>
<accession>X1QVY2</accession>
<dbReference type="AlphaFoldDB" id="X1QVY2"/>
<organism evidence="1">
    <name type="scientific">marine sediment metagenome</name>
    <dbReference type="NCBI Taxonomy" id="412755"/>
    <lineage>
        <taxon>unclassified sequences</taxon>
        <taxon>metagenomes</taxon>
        <taxon>ecological metagenomes</taxon>
    </lineage>
</organism>
<evidence type="ECO:0000313" key="1">
    <source>
        <dbReference type="EMBL" id="GAI72433.1"/>
    </source>
</evidence>
<proteinExistence type="predicted"/>
<reference evidence="1" key="1">
    <citation type="journal article" date="2014" name="Front. Microbiol.">
        <title>High frequency of phylogenetically diverse reductive dehalogenase-homologous genes in deep subseafloor sedimentary metagenomes.</title>
        <authorList>
            <person name="Kawai M."/>
            <person name="Futagami T."/>
            <person name="Toyoda A."/>
            <person name="Takaki Y."/>
            <person name="Nishi S."/>
            <person name="Hori S."/>
            <person name="Arai W."/>
            <person name="Tsubouchi T."/>
            <person name="Morono Y."/>
            <person name="Uchiyama I."/>
            <person name="Ito T."/>
            <person name="Fujiyama A."/>
            <person name="Inagaki F."/>
            <person name="Takami H."/>
        </authorList>
    </citation>
    <scope>NUCLEOTIDE SEQUENCE</scope>
    <source>
        <strain evidence="1">Expedition CK06-06</strain>
    </source>
</reference>
<name>X1QVY2_9ZZZZ</name>
<sequence length="154" mass="17746">MIKRITIRDIRVTFTVARIVRVGGFNSLLTDGNHILMFDFDATNLDAVESALARVQRKYRLPRITILETREGTNFIAYCFRRTPLKQAVTILSEVEGLDWGFFKFGVYRGKFTLRVTDKGYGKPHHVKTLLSPYPEDATILDLATWVNYQTLKD</sequence>
<dbReference type="EMBL" id="BARW01001189">
    <property type="protein sequence ID" value="GAI72433.1"/>
    <property type="molecule type" value="Genomic_DNA"/>
</dbReference>